<evidence type="ECO:0000259" key="2">
    <source>
        <dbReference type="Pfam" id="PF23189"/>
    </source>
</evidence>
<name>A0A1Q2CQS6_9ACTN</name>
<dbReference type="CDD" id="cd15488">
    <property type="entry name" value="Tm-1-like"/>
    <property type="match status" value="1"/>
</dbReference>
<proteinExistence type="predicted"/>
<keyword evidence="4" id="KW-1185">Reference proteome</keyword>
<dbReference type="Pfam" id="PF06792">
    <property type="entry name" value="UPF0261"/>
    <property type="match status" value="1"/>
</dbReference>
<protein>
    <submittedName>
        <fullName evidence="3">Uncharacterized protein</fullName>
    </submittedName>
</protein>
<dbReference type="AlphaFoldDB" id="A0A1Q2CQS6"/>
<dbReference type="RefSeq" id="WP_077686815.1">
    <property type="nucleotide sequence ID" value="NZ_CP019606.1"/>
</dbReference>
<gene>
    <name evidence="3" type="ORF">BW730_14145</name>
</gene>
<evidence type="ECO:0000313" key="3">
    <source>
        <dbReference type="EMBL" id="AQP48479.1"/>
    </source>
</evidence>
<dbReference type="Pfam" id="PF23189">
    <property type="entry name" value="UPF0261_C"/>
    <property type="match status" value="1"/>
</dbReference>
<dbReference type="PANTHER" id="PTHR31862:SF1">
    <property type="entry name" value="UPF0261 DOMAIN PROTEIN (AFU_ORTHOLOGUE AFUA_1G10120)"/>
    <property type="match status" value="1"/>
</dbReference>
<dbReference type="NCBIfam" id="NF002674">
    <property type="entry name" value="PRK02399.1-2"/>
    <property type="match status" value="1"/>
</dbReference>
<dbReference type="PIRSF" id="PIRSF033271">
    <property type="entry name" value="UCP033271"/>
    <property type="match status" value="1"/>
</dbReference>
<reference evidence="4" key="1">
    <citation type="submission" date="2017-02" db="EMBL/GenBank/DDBJ databases">
        <title>Tessaracoccus aquaemaris sp. nov., isolated from the intestine of a Korean rockfish, Sebastes schlegelii, in a marine aquaculture pond.</title>
        <authorList>
            <person name="Tak E.J."/>
            <person name="Bae J.-W."/>
        </authorList>
    </citation>
    <scope>NUCLEOTIDE SEQUENCE [LARGE SCALE GENOMIC DNA]</scope>
    <source>
        <strain evidence="4">NSG39</strain>
    </source>
</reference>
<dbReference type="PANTHER" id="PTHR31862">
    <property type="entry name" value="UPF0261 DOMAIN PROTEIN (AFU_ORTHOLOGUE AFUA_1G10120)"/>
    <property type="match status" value="1"/>
</dbReference>
<dbReference type="InterPro" id="IPR051353">
    <property type="entry name" value="Tobamovirus_resist_UPF0261"/>
</dbReference>
<evidence type="ECO:0000259" key="1">
    <source>
        <dbReference type="Pfam" id="PF06792"/>
    </source>
</evidence>
<dbReference type="KEGG" id="tes:BW730_14145"/>
<sequence length="411" mass="42408">MATVVLLGTLDTKRAEYDWLKGQLLAAGVEVLTVDVGSFSEASTADVTPDEVLAAAGLDAAGLHERRDRGETMTAMGRGAAEVVHRLFEEGRLHGLLSVGGSGGSSVAAPAMQALPIGVPKLLVSTMASGDVSPYVGAVDATLMYSVVDVAGINSVSSVVLGNAVAAISGMAKAYESRTGSEAGDEHVPLVGLTMFGVTTPAADEARARLTELGYEVLVFHATGTGGRAMEKLVASNLLAGVCDLTTTELADDLVGGVLSAGPDRLEIAGRLGLPQVVSVGALDMVNFGPADTVPERFRDRNLFVHNPTVTLMRTTPEETAELGRRIAAKLAAATGPTELFLPLKGVSAIDVDDAPFRDADADAALFDALRQGLSGSQVAIVERDQAINDQGFGAAMADALDRAIKAQKEQ</sequence>
<dbReference type="InterPro" id="IPR008322">
    <property type="entry name" value="UPF0261"/>
</dbReference>
<organism evidence="3 4">
    <name type="scientific">Tessaracoccus aquimaris</name>
    <dbReference type="NCBI Taxonomy" id="1332264"/>
    <lineage>
        <taxon>Bacteria</taxon>
        <taxon>Bacillati</taxon>
        <taxon>Actinomycetota</taxon>
        <taxon>Actinomycetes</taxon>
        <taxon>Propionibacteriales</taxon>
        <taxon>Propionibacteriaceae</taxon>
        <taxon>Tessaracoccus</taxon>
    </lineage>
</organism>
<feature type="domain" description="UPF0261" evidence="2">
    <location>
        <begin position="189"/>
        <end position="403"/>
    </location>
</feature>
<feature type="domain" description="UPF0261" evidence="1">
    <location>
        <begin position="3"/>
        <end position="176"/>
    </location>
</feature>
<accession>A0A1Q2CQS6</accession>
<evidence type="ECO:0000313" key="4">
    <source>
        <dbReference type="Proteomes" id="UP000188145"/>
    </source>
</evidence>
<dbReference type="EMBL" id="CP019606">
    <property type="protein sequence ID" value="AQP48479.1"/>
    <property type="molecule type" value="Genomic_DNA"/>
</dbReference>
<dbReference type="Proteomes" id="UP000188145">
    <property type="component" value="Chromosome"/>
</dbReference>
<dbReference type="InterPro" id="IPR044122">
    <property type="entry name" value="UPF0261_N"/>
</dbReference>
<dbReference type="Gene3D" id="3.40.50.12030">
    <property type="entry name" value="Uncharacterised protein family UPF0261, NC domain"/>
    <property type="match status" value="1"/>
</dbReference>
<dbReference type="STRING" id="1332264.BW730_14145"/>
<dbReference type="InterPro" id="IPR056778">
    <property type="entry name" value="UPF0261_C"/>
</dbReference>
<dbReference type="Gene3D" id="3.40.50.12020">
    <property type="entry name" value="Uncharacterised protein family UPF0261, NN domain"/>
    <property type="match status" value="1"/>
</dbReference>
<dbReference type="OrthoDB" id="9776369at2"/>